<gene>
    <name evidence="2" type="ORF">GIB67_000141</name>
</gene>
<name>A0A7J7P9E4_9MAGN</name>
<reference evidence="2 3" key="1">
    <citation type="journal article" date="2020" name="IScience">
        <title>Genome Sequencing of the Endangered Kingdonia uniflora (Circaeasteraceae, Ranunculales) Reveals Potential Mechanisms of Evolutionary Specialization.</title>
        <authorList>
            <person name="Sun Y."/>
            <person name="Deng T."/>
            <person name="Zhang A."/>
            <person name="Moore M.J."/>
            <person name="Landis J.B."/>
            <person name="Lin N."/>
            <person name="Zhang H."/>
            <person name="Zhang X."/>
            <person name="Huang J."/>
            <person name="Zhang X."/>
            <person name="Sun H."/>
            <person name="Wang H."/>
        </authorList>
    </citation>
    <scope>NUCLEOTIDE SEQUENCE [LARGE SCALE GENOMIC DNA]</scope>
    <source>
        <strain evidence="2">TB1705</strain>
        <tissue evidence="2">Leaf</tissue>
    </source>
</reference>
<dbReference type="EMBL" id="JACGCM010000121">
    <property type="protein sequence ID" value="KAF6176047.1"/>
    <property type="molecule type" value="Genomic_DNA"/>
</dbReference>
<evidence type="ECO:0000313" key="3">
    <source>
        <dbReference type="Proteomes" id="UP000541444"/>
    </source>
</evidence>
<proteinExistence type="predicted"/>
<accession>A0A7J7P9E4</accession>
<sequence length="63" mass="6198">MPGGGGGGGGNAGNVVLRFSAFIGAGVICTTSINLWRDFQRKAALKSAADKQLATTTSAGAAE</sequence>
<keyword evidence="1" id="KW-0812">Transmembrane</keyword>
<comment type="caution">
    <text evidence="2">The sequence shown here is derived from an EMBL/GenBank/DDBJ whole genome shotgun (WGS) entry which is preliminary data.</text>
</comment>
<evidence type="ECO:0000313" key="2">
    <source>
        <dbReference type="EMBL" id="KAF6176047.1"/>
    </source>
</evidence>
<feature type="transmembrane region" description="Helical" evidence="1">
    <location>
        <begin position="15"/>
        <end position="36"/>
    </location>
</feature>
<organism evidence="2 3">
    <name type="scientific">Kingdonia uniflora</name>
    <dbReference type="NCBI Taxonomy" id="39325"/>
    <lineage>
        <taxon>Eukaryota</taxon>
        <taxon>Viridiplantae</taxon>
        <taxon>Streptophyta</taxon>
        <taxon>Embryophyta</taxon>
        <taxon>Tracheophyta</taxon>
        <taxon>Spermatophyta</taxon>
        <taxon>Magnoliopsida</taxon>
        <taxon>Ranunculales</taxon>
        <taxon>Circaeasteraceae</taxon>
        <taxon>Kingdonia</taxon>
    </lineage>
</organism>
<protein>
    <submittedName>
        <fullName evidence="2">Uncharacterized protein</fullName>
    </submittedName>
</protein>
<keyword evidence="1" id="KW-1133">Transmembrane helix</keyword>
<dbReference type="OrthoDB" id="1854918at2759"/>
<keyword evidence="3" id="KW-1185">Reference proteome</keyword>
<keyword evidence="1" id="KW-0472">Membrane</keyword>
<dbReference type="AlphaFoldDB" id="A0A7J7P9E4"/>
<dbReference type="Proteomes" id="UP000541444">
    <property type="component" value="Unassembled WGS sequence"/>
</dbReference>
<evidence type="ECO:0000256" key="1">
    <source>
        <dbReference type="SAM" id="Phobius"/>
    </source>
</evidence>